<evidence type="ECO:0008006" key="3">
    <source>
        <dbReference type="Google" id="ProtNLM"/>
    </source>
</evidence>
<dbReference type="EMBL" id="JAIGNO010000006">
    <property type="protein sequence ID" value="MBX7482972.1"/>
    <property type="molecule type" value="Genomic_DNA"/>
</dbReference>
<protein>
    <recommendedName>
        <fullName evidence="3">DUF4242 domain-containing protein</fullName>
    </recommendedName>
</protein>
<gene>
    <name evidence="1" type="ORF">K3174_10545</name>
</gene>
<comment type="caution">
    <text evidence="1">The sequence shown here is derived from an EMBL/GenBank/DDBJ whole genome shotgun (WGS) entry which is preliminary data.</text>
</comment>
<evidence type="ECO:0000313" key="2">
    <source>
        <dbReference type="Proteomes" id="UP000755104"/>
    </source>
</evidence>
<dbReference type="Proteomes" id="UP000755104">
    <property type="component" value="Unassembled WGS sequence"/>
</dbReference>
<proteinExistence type="predicted"/>
<accession>A0ABS7J6M6</accession>
<name>A0ABS7J6M6_9SPHN</name>
<keyword evidence="2" id="KW-1185">Reference proteome</keyword>
<evidence type="ECO:0000313" key="1">
    <source>
        <dbReference type="EMBL" id="MBX7482972.1"/>
    </source>
</evidence>
<organism evidence="1 2">
    <name type="scientific">Qipengyuania qiaonensis</name>
    <dbReference type="NCBI Taxonomy" id="2867240"/>
    <lineage>
        <taxon>Bacteria</taxon>
        <taxon>Pseudomonadati</taxon>
        <taxon>Pseudomonadota</taxon>
        <taxon>Alphaproteobacteria</taxon>
        <taxon>Sphingomonadales</taxon>
        <taxon>Erythrobacteraceae</taxon>
        <taxon>Qipengyuania</taxon>
    </lineage>
</organism>
<reference evidence="1 2" key="1">
    <citation type="submission" date="2021-08" db="EMBL/GenBank/DDBJ databases">
        <title>Comparative Genomics Analysis of the Genus Qipengyuania Reveals Extensive Genetic Diversity and Metabolic Versatility, Including the Description of Fifteen Novel Species.</title>
        <authorList>
            <person name="Liu Y."/>
        </authorList>
    </citation>
    <scope>NUCLEOTIDE SEQUENCE [LARGE SCALE GENOMIC DNA]</scope>
    <source>
        <strain evidence="1 2">6D47A</strain>
    </source>
</reference>
<sequence>MARRSTPQRKTDEKAFPIRVKFTIPPFGTARVAPHMDEWLQQKVGQGRFAVHGTEAIAMNAFAVHFVALKDALAFAQAHPNLELADCTRNISYTSPYKRAD</sequence>